<keyword evidence="2" id="KW-1185">Reference proteome</keyword>
<accession>A0ABU5I7W9</accession>
<name>A0ABU5I7W9_9BURK</name>
<dbReference type="Proteomes" id="UP001293718">
    <property type="component" value="Unassembled WGS sequence"/>
</dbReference>
<dbReference type="InterPro" id="IPR032866">
    <property type="entry name" value="Prok_Ub"/>
</dbReference>
<dbReference type="InterPro" id="IPR022289">
    <property type="entry name" value="PRTRC_protein-C"/>
</dbReference>
<dbReference type="Pfam" id="PF14454">
    <property type="entry name" value="Prok_Ub"/>
    <property type="match status" value="1"/>
</dbReference>
<evidence type="ECO:0000313" key="2">
    <source>
        <dbReference type="Proteomes" id="UP001293718"/>
    </source>
</evidence>
<sequence length="68" mass="7601">MAIEVKPIQRRFFYNGVQLADFPGLDAKGVRDMHAEEISELASAEVVYGEITDGVQEITFRRAVETKG</sequence>
<dbReference type="RefSeq" id="WP_322464102.1">
    <property type="nucleotide sequence ID" value="NZ_JAXOJX010000001.1"/>
</dbReference>
<organism evidence="1 2">
    <name type="scientific">Azohydromonas lata</name>
    <dbReference type="NCBI Taxonomy" id="45677"/>
    <lineage>
        <taxon>Bacteria</taxon>
        <taxon>Pseudomonadati</taxon>
        <taxon>Pseudomonadota</taxon>
        <taxon>Betaproteobacteria</taxon>
        <taxon>Burkholderiales</taxon>
        <taxon>Sphaerotilaceae</taxon>
        <taxon>Azohydromonas</taxon>
    </lineage>
</organism>
<dbReference type="NCBIfam" id="TIGR03738">
    <property type="entry name" value="PRTRC_C"/>
    <property type="match status" value="1"/>
</dbReference>
<gene>
    <name evidence="1" type="ORF">SM757_00305</name>
</gene>
<keyword evidence="1" id="KW-0614">Plasmid</keyword>
<comment type="caution">
    <text evidence="1">The sequence shown here is derived from an EMBL/GenBank/DDBJ whole genome shotgun (WGS) entry which is preliminary data.</text>
</comment>
<dbReference type="EMBL" id="JAXOJX010000001">
    <property type="protein sequence ID" value="MDZ5455002.1"/>
    <property type="molecule type" value="Genomic_DNA"/>
</dbReference>
<proteinExistence type="predicted"/>
<evidence type="ECO:0000313" key="1">
    <source>
        <dbReference type="EMBL" id="MDZ5455002.1"/>
    </source>
</evidence>
<reference evidence="1 2" key="1">
    <citation type="submission" date="2023-11" db="EMBL/GenBank/DDBJ databases">
        <title>Draft genome of Azohydromonas lata strain H1 (DSM1123), a polyhydroxyalkanoate producer.</title>
        <authorList>
            <person name="Traversa D."/>
            <person name="D'Addabbo P."/>
            <person name="Pazzani C."/>
            <person name="Manzari C."/>
            <person name="Chiara M."/>
            <person name="Scrascia M."/>
        </authorList>
    </citation>
    <scope>NUCLEOTIDE SEQUENCE [LARGE SCALE GENOMIC DNA]</scope>
    <source>
        <strain evidence="1 2">H1</strain>
        <plasmid evidence="1">unnamed</plasmid>
    </source>
</reference>
<protein>
    <submittedName>
        <fullName evidence="1">PRTRC system protein C</fullName>
    </submittedName>
</protein>
<geneLocation type="plasmid" evidence="1">
    <name>unnamed</name>
</geneLocation>